<dbReference type="InterPro" id="IPR011990">
    <property type="entry name" value="TPR-like_helical_dom_sf"/>
</dbReference>
<dbReference type="SMART" id="SM00387">
    <property type="entry name" value="HATPase_c"/>
    <property type="match status" value="1"/>
</dbReference>
<dbReference type="Proteomes" id="UP000294824">
    <property type="component" value="Unassembled WGS sequence"/>
</dbReference>
<dbReference type="PROSITE" id="PS50110">
    <property type="entry name" value="RESPONSE_REGULATORY"/>
    <property type="match status" value="1"/>
</dbReference>
<dbReference type="Gene3D" id="1.25.40.10">
    <property type="entry name" value="Tetratricopeptide repeat domain"/>
    <property type="match status" value="2"/>
</dbReference>
<dbReference type="Gene3D" id="3.40.50.2300">
    <property type="match status" value="1"/>
</dbReference>
<dbReference type="Pfam" id="PF00512">
    <property type="entry name" value="HisKA"/>
    <property type="match status" value="1"/>
</dbReference>
<dbReference type="AlphaFoldDB" id="A0A4R8MD34"/>
<dbReference type="PROSITE" id="PS50109">
    <property type="entry name" value="HIS_KIN"/>
    <property type="match status" value="1"/>
</dbReference>
<evidence type="ECO:0000256" key="5">
    <source>
        <dbReference type="ARBA" id="ARBA00022777"/>
    </source>
</evidence>
<dbReference type="PANTHER" id="PTHR43047">
    <property type="entry name" value="TWO-COMPONENT HISTIDINE PROTEIN KINASE"/>
    <property type="match status" value="1"/>
</dbReference>
<dbReference type="PANTHER" id="PTHR43047:SF66">
    <property type="entry name" value="HISKA"/>
    <property type="match status" value="1"/>
</dbReference>
<dbReference type="Pfam" id="PF02518">
    <property type="entry name" value="HATPase_c"/>
    <property type="match status" value="1"/>
</dbReference>
<dbReference type="CDD" id="cd00082">
    <property type="entry name" value="HisKA"/>
    <property type="match status" value="1"/>
</dbReference>
<keyword evidence="11" id="KW-1185">Reference proteome</keyword>
<evidence type="ECO:0000313" key="10">
    <source>
        <dbReference type="EMBL" id="TDY63733.1"/>
    </source>
</evidence>
<keyword evidence="7" id="KW-1133">Transmembrane helix</keyword>
<dbReference type="Gene3D" id="1.10.287.130">
    <property type="match status" value="1"/>
</dbReference>
<name>A0A4R8MD34_9FLAO</name>
<dbReference type="GO" id="GO:0000155">
    <property type="term" value="F:phosphorelay sensor kinase activity"/>
    <property type="evidence" value="ECO:0007669"/>
    <property type="project" value="InterPro"/>
</dbReference>
<dbReference type="GO" id="GO:0005886">
    <property type="term" value="C:plasma membrane"/>
    <property type="evidence" value="ECO:0007669"/>
    <property type="project" value="TreeGrafter"/>
</dbReference>
<dbReference type="SUPFAM" id="SSF47384">
    <property type="entry name" value="Homodimeric domain of signal transducing histidine kinase"/>
    <property type="match status" value="1"/>
</dbReference>
<evidence type="ECO:0000256" key="1">
    <source>
        <dbReference type="ARBA" id="ARBA00000085"/>
    </source>
</evidence>
<dbReference type="InterPro" id="IPR004358">
    <property type="entry name" value="Sig_transdc_His_kin-like_C"/>
</dbReference>
<comment type="caution">
    <text evidence="10">The sequence shown here is derived from an EMBL/GenBank/DDBJ whole genome shotgun (WGS) entry which is preliminary data.</text>
</comment>
<dbReference type="InterPro" id="IPR003594">
    <property type="entry name" value="HATPase_dom"/>
</dbReference>
<dbReference type="Gene3D" id="3.30.565.10">
    <property type="entry name" value="Histidine kinase-like ATPase, C-terminal domain"/>
    <property type="match status" value="1"/>
</dbReference>
<comment type="catalytic activity">
    <reaction evidence="1">
        <text>ATP + protein L-histidine = ADP + protein N-phospho-L-histidine.</text>
        <dbReference type="EC" id="2.7.13.3"/>
    </reaction>
</comment>
<dbReference type="InterPro" id="IPR036097">
    <property type="entry name" value="HisK_dim/P_sf"/>
</dbReference>
<dbReference type="RefSeq" id="WP_159140041.1">
    <property type="nucleotide sequence ID" value="NZ_VXDE01000001.1"/>
</dbReference>
<dbReference type="InterPro" id="IPR019734">
    <property type="entry name" value="TPR_rpt"/>
</dbReference>
<dbReference type="Pfam" id="PF00072">
    <property type="entry name" value="Response_reg"/>
    <property type="match status" value="1"/>
</dbReference>
<dbReference type="EC" id="2.7.13.3" evidence="2"/>
<dbReference type="InterPro" id="IPR036890">
    <property type="entry name" value="HATPase_C_sf"/>
</dbReference>
<feature type="domain" description="Histidine kinase" evidence="8">
    <location>
        <begin position="350"/>
        <end position="570"/>
    </location>
</feature>
<feature type="modified residue" description="4-aspartylphosphate" evidence="6">
    <location>
        <position position="638"/>
    </location>
</feature>
<dbReference type="InterPro" id="IPR003661">
    <property type="entry name" value="HisK_dim/P_dom"/>
</dbReference>
<dbReference type="SMART" id="SM00028">
    <property type="entry name" value="TPR"/>
    <property type="match status" value="4"/>
</dbReference>
<keyword evidence="3 6" id="KW-0597">Phosphoprotein</keyword>
<evidence type="ECO:0000256" key="7">
    <source>
        <dbReference type="SAM" id="Phobius"/>
    </source>
</evidence>
<dbReference type="InterPro" id="IPR001789">
    <property type="entry name" value="Sig_transdc_resp-reg_receiver"/>
</dbReference>
<dbReference type="CDD" id="cd17546">
    <property type="entry name" value="REC_hyHK_CKI1_RcsC-like"/>
    <property type="match status" value="1"/>
</dbReference>
<evidence type="ECO:0000259" key="8">
    <source>
        <dbReference type="PROSITE" id="PS50109"/>
    </source>
</evidence>
<dbReference type="InterPro" id="IPR011006">
    <property type="entry name" value="CheY-like_superfamily"/>
</dbReference>
<dbReference type="PRINTS" id="PR00344">
    <property type="entry name" value="BCTRLSENSOR"/>
</dbReference>
<organism evidence="10 11">
    <name type="scientific">Algibacter lectus</name>
    <dbReference type="NCBI Taxonomy" id="221126"/>
    <lineage>
        <taxon>Bacteria</taxon>
        <taxon>Pseudomonadati</taxon>
        <taxon>Bacteroidota</taxon>
        <taxon>Flavobacteriia</taxon>
        <taxon>Flavobacteriales</taxon>
        <taxon>Flavobacteriaceae</taxon>
        <taxon>Algibacter</taxon>
    </lineage>
</organism>
<proteinExistence type="predicted"/>
<keyword evidence="5" id="KW-0418">Kinase</keyword>
<accession>A0A4R8MD34</accession>
<evidence type="ECO:0000256" key="4">
    <source>
        <dbReference type="ARBA" id="ARBA00022679"/>
    </source>
</evidence>
<feature type="domain" description="Response regulatory" evidence="9">
    <location>
        <begin position="589"/>
        <end position="703"/>
    </location>
</feature>
<gene>
    <name evidence="10" type="ORF">DFQ06_0622</name>
</gene>
<reference evidence="10 11" key="1">
    <citation type="submission" date="2019-03" db="EMBL/GenBank/DDBJ databases">
        <title>Genomic Encyclopedia of Type Strains, Phase III (KMG-III): the genomes of soil and plant-associated and newly described type strains.</title>
        <authorList>
            <person name="Whitman W."/>
        </authorList>
    </citation>
    <scope>NUCLEOTIDE SEQUENCE [LARGE SCALE GENOMIC DNA]</scope>
    <source>
        <strain evidence="10 11">CECT 8301</strain>
    </source>
</reference>
<dbReference type="InterPro" id="IPR005467">
    <property type="entry name" value="His_kinase_dom"/>
</dbReference>
<dbReference type="GO" id="GO:0009927">
    <property type="term" value="F:histidine phosphotransfer kinase activity"/>
    <property type="evidence" value="ECO:0007669"/>
    <property type="project" value="TreeGrafter"/>
</dbReference>
<dbReference type="SUPFAM" id="SSF52172">
    <property type="entry name" value="CheY-like"/>
    <property type="match status" value="1"/>
</dbReference>
<dbReference type="SUPFAM" id="SSF48452">
    <property type="entry name" value="TPR-like"/>
    <property type="match status" value="1"/>
</dbReference>
<dbReference type="SMART" id="SM00388">
    <property type="entry name" value="HisKA"/>
    <property type="match status" value="1"/>
</dbReference>
<evidence type="ECO:0000256" key="6">
    <source>
        <dbReference type="PROSITE-ProRule" id="PRU00169"/>
    </source>
</evidence>
<protein>
    <recommendedName>
        <fullName evidence="2">histidine kinase</fullName>
        <ecNumber evidence="2">2.7.13.3</ecNumber>
    </recommendedName>
</protein>
<keyword evidence="7" id="KW-0812">Transmembrane</keyword>
<evidence type="ECO:0000259" key="9">
    <source>
        <dbReference type="PROSITE" id="PS50110"/>
    </source>
</evidence>
<feature type="transmembrane region" description="Helical" evidence="7">
    <location>
        <begin position="299"/>
        <end position="318"/>
    </location>
</feature>
<dbReference type="SUPFAM" id="SSF55874">
    <property type="entry name" value="ATPase domain of HSP90 chaperone/DNA topoisomerase II/histidine kinase"/>
    <property type="match status" value="1"/>
</dbReference>
<evidence type="ECO:0000256" key="2">
    <source>
        <dbReference type="ARBA" id="ARBA00012438"/>
    </source>
</evidence>
<keyword evidence="7" id="KW-0472">Membrane</keyword>
<dbReference type="SMART" id="SM00448">
    <property type="entry name" value="REC"/>
    <property type="match status" value="1"/>
</dbReference>
<evidence type="ECO:0000313" key="11">
    <source>
        <dbReference type="Proteomes" id="UP000294824"/>
    </source>
</evidence>
<dbReference type="EMBL" id="SORL01000007">
    <property type="protein sequence ID" value="TDY63733.1"/>
    <property type="molecule type" value="Genomic_DNA"/>
</dbReference>
<sequence length="704" mass="79340">MLSFIFSYGQPQNETKKVGDSISVLIDLARKENFGSNFEKALEYSIIAVKLANISNTIEKQARAYNSLATTYQMLNDDESAEKYFLLTLKFGRELESDYIIASALNGLGSVYSKDESTLDKSIKHYNEAFVYAEKHGNPDNIAAWHLNMAGLFLDFNKTDDALPYLESATKTLTDNDIDDPVYIATLYYLEGLYNKQKLEFDTANTYLEKVIQIAKKEDLYPELIDSYNLQYEIFEAQNNYTAAIEALKNKQFYKDLSFNTEKRLKLEDLNAQFKFSEYQKEITQAQLETETSNSRNNIITAIVVSFVLFFLLMLFLVHSFKDKQRRKDLEAVRSKTEHLTNLKSELLSNISHELRTPLYGVMGITSMLADDKTLGVEHKNLINSLQFSGNRLHELVNKILRITEIESDRVAEKKTIINLQVLISDLINSLNYSAKEKDNELVLNMPAAIDNLYYLDSLKLTEILDNLISNAIKFTNQGRIDVSVALVNTDSDIDYLEFKVEDTGIGIANENHTLIFENFKQAIEENTSFGSGLGLSIVKSHVETLGGKIKLDSALGLGSVFSFVIPCEIATPDVIAKSTLHNRKKPLKVLVVEDNKINQMITNKLIVSIGHICTISHNGLEAVERCKTDDFDLILMDINMPLMNGFEASKTIKSFKPDCNIVALTALEISEVKEQCMAVGMNGIVNKPIGKAQLKDIIQMNVA</sequence>
<evidence type="ECO:0000256" key="3">
    <source>
        <dbReference type="ARBA" id="ARBA00022553"/>
    </source>
</evidence>
<keyword evidence="4" id="KW-0808">Transferase</keyword>